<feature type="compositionally biased region" description="Basic and acidic residues" evidence="1">
    <location>
        <begin position="755"/>
        <end position="764"/>
    </location>
</feature>
<evidence type="ECO:0000313" key="2">
    <source>
        <dbReference type="EMBL" id="CAG9986360.1"/>
    </source>
</evidence>
<comment type="caution">
    <text evidence="2">The sequence shown here is derived from an EMBL/GenBank/DDBJ whole genome shotgun (WGS) entry which is preliminary data.</text>
</comment>
<organism evidence="2 3">
    <name type="scientific">Clonostachys byssicola</name>
    <dbReference type="NCBI Taxonomy" id="160290"/>
    <lineage>
        <taxon>Eukaryota</taxon>
        <taxon>Fungi</taxon>
        <taxon>Dikarya</taxon>
        <taxon>Ascomycota</taxon>
        <taxon>Pezizomycotina</taxon>
        <taxon>Sordariomycetes</taxon>
        <taxon>Hypocreomycetidae</taxon>
        <taxon>Hypocreales</taxon>
        <taxon>Bionectriaceae</taxon>
        <taxon>Clonostachys</taxon>
    </lineage>
</organism>
<feature type="compositionally biased region" description="Basic and acidic residues" evidence="1">
    <location>
        <begin position="836"/>
        <end position="873"/>
    </location>
</feature>
<sequence length="873" mass="96698">MEITTKRAEAFTDVVKYCFLVRSKSVPPIFKDEPETSNYQVEDRDFLRFVDGLKKPYGREGLLLKGEHEKGHPYRGAYQEGDYELLVDSFKKPSCQDMLMEQLCYAHPADCEQKLSPVGGTQRTTKGWFDHQHWYPYGPNDTLYLHERHDLSVFDIELSRNGLPFIGYHQKHCDDYTRVDDESCVGAVTMKGKLLLRESTPICVPNIALFTATLHRGVLRVVRHYTPFCLNRRGSSQAIYADINMISNKQDFERGIRTVTKLRMAAAEFRDSVAASVSDPSTYDVAPYDWMPLQERLFSFPERRLFSKCVSPYLSDTVLRGVEPRIGDEEFRTFKVSSWRNRSDSLRILAKYAFDRRPPCHITTIIPLPKLGLDPEDPKYELYDGYVPPNCFISVLEDYDEGVEERQEIVANALKFVDFAENMTQLVEKKLPCHDNLGAFVVEVTRRGIDILLFPLPSSRLCAADSYRRISHNLTIDKKSFERGLRALALVRKMADEIRGRLCADVAARRSGEIHVPAQPDCMEVARSEDKEICKVNDTMARIDLGAEVTSRDSAPMDVEMNVTSQRGHKRGRDEDEDEAPQTMKHRRIIKTMPQAREGADAGSVGLAAADTKANPVSQDGQNRRRDQDDGENPPIVTTGTVTAGTMIENRDGGGSIFVGPAPLDMKANPASQDGQNRRPDEDEGETPRTVTTGTVTTGTTIETRPGSGRMLGGGSGSMFGGGSGQRMFGGGSGGLFGGFGCSRPVDIKANPASEDGRDRRRDEDDGETPRPMSTGTTIGIRPGGGSMFGGGHSVFGGGGSVFGGVSSRFGGRHIFGGPAPVDGKANPASTKGLKRGRDEEGEEVPHPAEKYRRPEVDASSRKKVKVEEDHVE</sequence>
<gene>
    <name evidence="2" type="ORF">CBYS24578_00012637</name>
</gene>
<feature type="region of interest" description="Disordered" evidence="1">
    <location>
        <begin position="747"/>
        <end position="783"/>
    </location>
</feature>
<protein>
    <submittedName>
        <fullName evidence="2">Uncharacterized protein</fullName>
    </submittedName>
</protein>
<accession>A0A9N9UEQ2</accession>
<evidence type="ECO:0000256" key="1">
    <source>
        <dbReference type="SAM" id="MobiDB-lite"/>
    </source>
</evidence>
<dbReference type="AlphaFoldDB" id="A0A9N9UEQ2"/>
<name>A0A9N9UEQ2_9HYPO</name>
<dbReference type="Proteomes" id="UP000754883">
    <property type="component" value="Unassembled WGS sequence"/>
</dbReference>
<dbReference type="EMBL" id="CABFNO020001404">
    <property type="protein sequence ID" value="CAG9986360.1"/>
    <property type="molecule type" value="Genomic_DNA"/>
</dbReference>
<feature type="region of interest" description="Disordered" evidence="1">
    <location>
        <begin position="658"/>
        <end position="713"/>
    </location>
</feature>
<feature type="region of interest" description="Disordered" evidence="1">
    <location>
        <begin position="815"/>
        <end position="873"/>
    </location>
</feature>
<keyword evidence="3" id="KW-1185">Reference proteome</keyword>
<feature type="region of interest" description="Disordered" evidence="1">
    <location>
        <begin position="562"/>
        <end position="640"/>
    </location>
</feature>
<feature type="compositionally biased region" description="Low complexity" evidence="1">
    <location>
        <begin position="688"/>
        <end position="709"/>
    </location>
</feature>
<evidence type="ECO:0000313" key="3">
    <source>
        <dbReference type="Proteomes" id="UP000754883"/>
    </source>
</evidence>
<proteinExistence type="predicted"/>
<dbReference type="OrthoDB" id="5146326at2759"/>
<reference evidence="2" key="1">
    <citation type="submission" date="2021-10" db="EMBL/GenBank/DDBJ databases">
        <authorList>
            <person name="Piombo E."/>
        </authorList>
    </citation>
    <scope>NUCLEOTIDE SEQUENCE</scope>
</reference>